<evidence type="ECO:0000256" key="1">
    <source>
        <dbReference type="SAM" id="Phobius"/>
    </source>
</evidence>
<feature type="transmembrane region" description="Helical" evidence="1">
    <location>
        <begin position="178"/>
        <end position="198"/>
    </location>
</feature>
<feature type="transmembrane region" description="Helical" evidence="1">
    <location>
        <begin position="113"/>
        <end position="133"/>
    </location>
</feature>
<dbReference type="Proteomes" id="UP000725649">
    <property type="component" value="Unassembled WGS sequence"/>
</dbReference>
<protein>
    <submittedName>
        <fullName evidence="2">DUF1646 domain-containing protein</fullName>
    </submittedName>
</protein>
<dbReference type="EMBL" id="SUVG01000002">
    <property type="protein sequence ID" value="MBE6420827.1"/>
    <property type="molecule type" value="Genomic_DNA"/>
</dbReference>
<feature type="transmembrane region" description="Helical" evidence="1">
    <location>
        <begin position="140"/>
        <end position="158"/>
    </location>
</feature>
<feature type="transmembrane region" description="Helical" evidence="1">
    <location>
        <begin position="298"/>
        <end position="319"/>
    </location>
</feature>
<evidence type="ECO:0000313" key="2">
    <source>
        <dbReference type="EMBL" id="MBE6420827.1"/>
    </source>
</evidence>
<feature type="transmembrane region" description="Helical" evidence="1">
    <location>
        <begin position="331"/>
        <end position="353"/>
    </location>
</feature>
<feature type="transmembrane region" description="Helical" evidence="1">
    <location>
        <begin position="32"/>
        <end position="50"/>
    </location>
</feature>
<keyword evidence="1" id="KW-1133">Transmembrane helix</keyword>
<name>A0A928DQK7_9BACT</name>
<feature type="transmembrane region" description="Helical" evidence="1">
    <location>
        <begin position="6"/>
        <end position="25"/>
    </location>
</feature>
<reference evidence="2" key="1">
    <citation type="submission" date="2019-04" db="EMBL/GenBank/DDBJ databases">
        <title>Evolution of Biomass-Degrading Anaerobic Consortia Revealed by Metagenomics.</title>
        <authorList>
            <person name="Peng X."/>
        </authorList>
    </citation>
    <scope>NUCLEOTIDE SEQUENCE</scope>
    <source>
        <strain evidence="2">SIG66</strain>
    </source>
</reference>
<keyword evidence="1" id="KW-0812">Transmembrane</keyword>
<dbReference type="InterPro" id="IPR012443">
    <property type="entry name" value="DUF1646"/>
</dbReference>
<accession>A0A928DQK7</accession>
<feature type="transmembrane region" description="Helical" evidence="1">
    <location>
        <begin position="91"/>
        <end position="107"/>
    </location>
</feature>
<evidence type="ECO:0000313" key="3">
    <source>
        <dbReference type="Proteomes" id="UP000725649"/>
    </source>
</evidence>
<comment type="caution">
    <text evidence="2">The sequence shown here is derived from an EMBL/GenBank/DDBJ whole genome shotgun (WGS) entry which is preliminary data.</text>
</comment>
<feature type="transmembrane region" description="Helical" evidence="1">
    <location>
        <begin position="237"/>
        <end position="254"/>
    </location>
</feature>
<feature type="transmembrane region" description="Helical" evidence="1">
    <location>
        <begin position="62"/>
        <end position="79"/>
    </location>
</feature>
<organism evidence="2 3">
    <name type="scientific">Candidatus Avelusimicrobium gallicola</name>
    <dbReference type="NCBI Taxonomy" id="2562704"/>
    <lineage>
        <taxon>Bacteria</taxon>
        <taxon>Pseudomonadati</taxon>
        <taxon>Elusimicrobiota</taxon>
        <taxon>Elusimicrobia</taxon>
        <taxon>Elusimicrobiales</taxon>
        <taxon>Elusimicrobiaceae</taxon>
        <taxon>Candidatus Avelusimicrobium</taxon>
    </lineage>
</organism>
<proteinExistence type="predicted"/>
<sequence>MELSVVQTVLLSLLILVVLFLPLTVHKVEENLEAFLFACGLFAVTVSKMWSGHLVLTALEDPIKITVAVFVAGILFKYCNKYLQKLTHKSIKIIGLRATLFLIVFLLGATSSFITAIIAALILAEVVVMLPLERKGRIKMVTFSCFSIGMGAVLTSIGEPLGTVVISKLSGEPFHADQNFFFLIELIGWYVLGGILFMSGMASSLRESTIKEAPGAKAAHTEDEHSVKSIVIRAAKVYLFVMALVFLGDGLKPLAMQTISHLSAGWLYWINSLSAVLDNATLAAIEVTPAIDERTLKFLLMSLIISGGMLIPGNIPNIICASKLGIKSKEWAKAALGLGAALMIAYFIILTAVL</sequence>
<gene>
    <name evidence="2" type="ORF">E7027_01585</name>
</gene>
<dbReference type="AlphaFoldDB" id="A0A928DQK7"/>
<dbReference type="Pfam" id="PF07854">
    <property type="entry name" value="DUF1646"/>
    <property type="match status" value="1"/>
</dbReference>
<keyword evidence="1" id="KW-0472">Membrane</keyword>